<evidence type="ECO:0000256" key="6">
    <source>
        <dbReference type="ARBA" id="ARBA00022786"/>
    </source>
</evidence>
<evidence type="ECO:0000313" key="12">
    <source>
        <dbReference type="EMBL" id="KAK1163754.1"/>
    </source>
</evidence>
<evidence type="ECO:0000259" key="11">
    <source>
        <dbReference type="PROSITE" id="PS50225"/>
    </source>
</evidence>
<keyword evidence="13" id="KW-1185">Reference proteome</keyword>
<dbReference type="InterPro" id="IPR036036">
    <property type="entry name" value="SOCS_box-like_dom_sf"/>
</dbReference>
<reference evidence="12" key="1">
    <citation type="submission" date="2022-02" db="EMBL/GenBank/DDBJ databases">
        <title>Atlantic sturgeon de novo genome assembly.</title>
        <authorList>
            <person name="Stock M."/>
            <person name="Klopp C."/>
            <person name="Guiguen Y."/>
            <person name="Cabau C."/>
            <person name="Parinello H."/>
            <person name="Santidrian Yebra-Pimentel E."/>
            <person name="Kuhl H."/>
            <person name="Dirks R.P."/>
            <person name="Guessner J."/>
            <person name="Wuertz S."/>
            <person name="Du K."/>
            <person name="Schartl M."/>
        </authorList>
    </citation>
    <scope>NUCLEOTIDE SEQUENCE</scope>
    <source>
        <strain evidence="12">STURGEONOMICS-FGT-2020</strain>
        <tissue evidence="12">Whole blood</tissue>
    </source>
</reference>
<comment type="caution">
    <text evidence="12">The sequence shown here is derived from an EMBL/GenBank/DDBJ whole genome shotgun (WGS) entry which is preliminary data.</text>
</comment>
<protein>
    <recommendedName>
        <fullName evidence="2">Suppressor of cytokine signaling 3</fullName>
    </recommendedName>
</protein>
<comment type="function">
    <text evidence="8">SOCS family proteins form part of a classical negative feedback system that regulates cytokine signal transduction. SOCS3 is involved in negative regulation of cytokines that signal through the JAK/STAT pathway. Inhibits cytokine signal transduction by binding to tyrosine kinase receptors including IL6ST/gp130, LIF, erythropoietin, insulin, IL12, GCSF and leptin receptors. Binding to JAK2 inhibits its kinase activity and regulates IL6 signaling. Suppresses fetal liver erythropoiesis. Regulates onset and maintenance of allergic responses mediated by T-helper type 2 cells. Probable substrate recognition component of a SCF-like ECS (Elongin BC-CUL2/5-SOCS-box protein) E3 ubiquitin-protein ligase complex which mediates the ubiquitination and subsequent proteasomal degradation of target proteins.</text>
</comment>
<dbReference type="AlphaFoldDB" id="A0AAD8D515"/>
<dbReference type="InterPro" id="IPR035863">
    <property type="entry name" value="SOCS3_SH2"/>
</dbReference>
<evidence type="ECO:0000256" key="9">
    <source>
        <dbReference type="PROSITE-ProRule" id="PRU00191"/>
    </source>
</evidence>
<dbReference type="PROSITE" id="PS50225">
    <property type="entry name" value="SOCS"/>
    <property type="match status" value="1"/>
</dbReference>
<dbReference type="GO" id="GO:0046935">
    <property type="term" value="F:1-phosphatidylinositol-3-kinase regulator activity"/>
    <property type="evidence" value="ECO:0007669"/>
    <property type="project" value="TreeGrafter"/>
</dbReference>
<dbReference type="SMART" id="SM00253">
    <property type="entry name" value="SOCS"/>
    <property type="match status" value="1"/>
</dbReference>
<keyword evidence="6" id="KW-0833">Ubl conjugation pathway</keyword>
<feature type="domain" description="SH2" evidence="10">
    <location>
        <begin position="76"/>
        <end position="191"/>
    </location>
</feature>
<keyword evidence="5" id="KW-0734">Signal transduction inhibitor</keyword>
<comment type="pathway">
    <text evidence="1">Protein modification; protein ubiquitination.</text>
</comment>
<dbReference type="Pfam" id="PF07525">
    <property type="entry name" value="SOCS_box"/>
    <property type="match status" value="1"/>
</dbReference>
<dbReference type="PANTHER" id="PTHR10155:SF11">
    <property type="entry name" value="SUPPRESSOR OF CYTOKINE SIGNALING 3"/>
    <property type="match status" value="1"/>
</dbReference>
<evidence type="ECO:0000256" key="2">
    <source>
        <dbReference type="ARBA" id="ARBA00021410"/>
    </source>
</evidence>
<dbReference type="FunFam" id="3.30.505.10:FF:000066">
    <property type="entry name" value="suppressor of cytokine signaling 3"/>
    <property type="match status" value="1"/>
</dbReference>
<dbReference type="GO" id="GO:0035556">
    <property type="term" value="P:intracellular signal transduction"/>
    <property type="evidence" value="ECO:0007669"/>
    <property type="project" value="InterPro"/>
</dbReference>
<dbReference type="Pfam" id="PF00017">
    <property type="entry name" value="SH2"/>
    <property type="match status" value="1"/>
</dbReference>
<dbReference type="Gene3D" id="3.30.505.10">
    <property type="entry name" value="SH2 domain"/>
    <property type="match status" value="1"/>
</dbReference>
<dbReference type="SUPFAM" id="SSF158235">
    <property type="entry name" value="SOCS box-like"/>
    <property type="match status" value="1"/>
</dbReference>
<dbReference type="SUPFAM" id="SSF55550">
    <property type="entry name" value="SH2 domain"/>
    <property type="match status" value="1"/>
</dbReference>
<dbReference type="InterPro" id="IPR001496">
    <property type="entry name" value="SOCS_box"/>
</dbReference>
<dbReference type="PRINTS" id="PR00401">
    <property type="entry name" value="SH2DOMAIN"/>
</dbReference>
<dbReference type="PROSITE" id="PS50001">
    <property type="entry name" value="SH2"/>
    <property type="match status" value="1"/>
</dbReference>
<dbReference type="PANTHER" id="PTHR10155">
    <property type="entry name" value="PHOSPHATIDYLINOSITOL 3-KINASE REGULATORY SUBUNIT"/>
    <property type="match status" value="1"/>
</dbReference>
<dbReference type="EMBL" id="JAGXEW010000014">
    <property type="protein sequence ID" value="KAK1163754.1"/>
    <property type="molecule type" value="Genomic_DNA"/>
</dbReference>
<dbReference type="GO" id="GO:0046854">
    <property type="term" value="P:phosphatidylinositol phosphate biosynthetic process"/>
    <property type="evidence" value="ECO:0007669"/>
    <property type="project" value="TreeGrafter"/>
</dbReference>
<keyword evidence="3" id="KW-0597">Phosphoprotein</keyword>
<evidence type="ECO:0000259" key="10">
    <source>
        <dbReference type="PROSITE" id="PS50001"/>
    </source>
</evidence>
<dbReference type="InterPro" id="IPR036860">
    <property type="entry name" value="SH2_dom_sf"/>
</dbReference>
<dbReference type="Proteomes" id="UP001230051">
    <property type="component" value="Unassembled WGS sequence"/>
</dbReference>
<sequence length="234" mass="26280">MPPYIFPGQASCSGTLVSSRRECSAMVTHSKFDNAMSCSPFDASPRLPPHRFKTFSSKHEYQLVITAIRKLQESGFYWSTVNGKEANSLLSSEPPGTFLIRDSSDNRHFFTLSVKTDSGTKNLRIQCDSCFFFLQTDPKSMQPAPRFDCVLKLIHHYMPSKVSAASAGNEKSSYFIYSSGEKIPLELLRPLSSSVSTLQHLCRKTVNGHLEVSSKRDQLPHTLKEFLQEYDAPV</sequence>
<dbReference type="Gene3D" id="1.10.750.20">
    <property type="entry name" value="SOCS box"/>
    <property type="match status" value="1"/>
</dbReference>
<name>A0AAD8D515_ACIOX</name>
<evidence type="ECO:0000313" key="13">
    <source>
        <dbReference type="Proteomes" id="UP001230051"/>
    </source>
</evidence>
<organism evidence="12 13">
    <name type="scientific">Acipenser oxyrinchus oxyrinchus</name>
    <dbReference type="NCBI Taxonomy" id="40147"/>
    <lineage>
        <taxon>Eukaryota</taxon>
        <taxon>Metazoa</taxon>
        <taxon>Chordata</taxon>
        <taxon>Craniata</taxon>
        <taxon>Vertebrata</taxon>
        <taxon>Euteleostomi</taxon>
        <taxon>Actinopterygii</taxon>
        <taxon>Chondrostei</taxon>
        <taxon>Acipenseriformes</taxon>
        <taxon>Acipenseridae</taxon>
        <taxon>Acipenser</taxon>
    </lineage>
</organism>
<dbReference type="SMART" id="SM00252">
    <property type="entry name" value="SH2"/>
    <property type="match status" value="1"/>
</dbReference>
<dbReference type="GO" id="GO:0005942">
    <property type="term" value="C:phosphatidylinositol 3-kinase complex"/>
    <property type="evidence" value="ECO:0007669"/>
    <property type="project" value="TreeGrafter"/>
</dbReference>
<proteinExistence type="predicted"/>
<dbReference type="InterPro" id="IPR000980">
    <property type="entry name" value="SH2"/>
</dbReference>
<gene>
    <name evidence="12" type="primary">SOCS3</name>
    <name evidence="12" type="ORF">AOXY_G15647</name>
</gene>
<evidence type="ECO:0000256" key="5">
    <source>
        <dbReference type="ARBA" id="ARBA00022700"/>
    </source>
</evidence>
<evidence type="ECO:0000256" key="1">
    <source>
        <dbReference type="ARBA" id="ARBA00004906"/>
    </source>
</evidence>
<evidence type="ECO:0000256" key="3">
    <source>
        <dbReference type="ARBA" id="ARBA00022553"/>
    </source>
</evidence>
<dbReference type="CDD" id="cd10384">
    <property type="entry name" value="SH2_SOCS3"/>
    <property type="match status" value="1"/>
</dbReference>
<keyword evidence="7 9" id="KW-0727">SH2 domain</keyword>
<keyword evidence="4" id="KW-0341">Growth regulation</keyword>
<evidence type="ECO:0000256" key="7">
    <source>
        <dbReference type="ARBA" id="ARBA00022999"/>
    </source>
</evidence>
<evidence type="ECO:0000256" key="8">
    <source>
        <dbReference type="ARBA" id="ARBA00045798"/>
    </source>
</evidence>
<accession>A0AAD8D515</accession>
<dbReference type="SMART" id="SM00969">
    <property type="entry name" value="SOCS_box"/>
    <property type="match status" value="1"/>
</dbReference>
<dbReference type="GO" id="GO:0009968">
    <property type="term" value="P:negative regulation of signal transduction"/>
    <property type="evidence" value="ECO:0007669"/>
    <property type="project" value="UniProtKB-KW"/>
</dbReference>
<evidence type="ECO:0000256" key="4">
    <source>
        <dbReference type="ARBA" id="ARBA00022604"/>
    </source>
</evidence>
<feature type="domain" description="SOCS box" evidence="11">
    <location>
        <begin position="186"/>
        <end position="233"/>
    </location>
</feature>